<organism evidence="2 3">
    <name type="scientific">Burkholderia cepacia</name>
    <name type="common">Pseudomonas cepacia</name>
    <dbReference type="NCBI Taxonomy" id="292"/>
    <lineage>
        <taxon>Bacteria</taxon>
        <taxon>Pseudomonadati</taxon>
        <taxon>Pseudomonadota</taxon>
        <taxon>Betaproteobacteria</taxon>
        <taxon>Burkholderiales</taxon>
        <taxon>Burkholderiaceae</taxon>
        <taxon>Burkholderia</taxon>
        <taxon>Burkholderia cepacia complex</taxon>
    </lineage>
</organism>
<name>A0A103ZU75_BURCE</name>
<proteinExistence type="predicted"/>
<evidence type="ECO:0000256" key="1">
    <source>
        <dbReference type="SAM" id="MobiDB-lite"/>
    </source>
</evidence>
<accession>A0A103ZU75</accession>
<gene>
    <name evidence="2" type="ORF">WS90_07985</name>
</gene>
<evidence type="ECO:0000313" key="2">
    <source>
        <dbReference type="EMBL" id="KVK86201.1"/>
    </source>
</evidence>
<dbReference type="AlphaFoldDB" id="A0A103ZU75"/>
<comment type="caution">
    <text evidence="2">The sequence shown here is derived from an EMBL/GenBank/DDBJ whole genome shotgun (WGS) entry which is preliminary data.</text>
</comment>
<sequence>MSLYDFSLDGTDVGSGSYDASGADASTLYGIYGPDATNSNYTYATSPDTSNNTSLPSTLGQLQTNGSTDSSGSNGALWLSGFQSLLGAAVAGDAIANGLTAQGNVPYYRAPNGTTYPVGTGPSLTRGNGMGMLLLIGLVVLLLDHEGRG</sequence>
<dbReference type="RefSeq" id="WP_059728448.1">
    <property type="nucleotide sequence ID" value="NZ_LOYH01000027.1"/>
</dbReference>
<protein>
    <submittedName>
        <fullName evidence="2">Uncharacterized protein</fullName>
    </submittedName>
</protein>
<dbReference type="EMBL" id="LOYH01000027">
    <property type="protein sequence ID" value="KVK86201.1"/>
    <property type="molecule type" value="Genomic_DNA"/>
</dbReference>
<feature type="region of interest" description="Disordered" evidence="1">
    <location>
        <begin position="42"/>
        <end position="68"/>
    </location>
</feature>
<feature type="compositionally biased region" description="Polar residues" evidence="1">
    <location>
        <begin position="42"/>
        <end position="63"/>
    </location>
</feature>
<dbReference type="Proteomes" id="UP000069001">
    <property type="component" value="Unassembled WGS sequence"/>
</dbReference>
<reference evidence="2 3" key="1">
    <citation type="submission" date="2015-11" db="EMBL/GenBank/DDBJ databases">
        <title>Expanding the genomic diversity of Burkholderia species for the development of highly accurate diagnostics.</title>
        <authorList>
            <person name="Sahl J."/>
            <person name="Keim P."/>
            <person name="Wagner D."/>
        </authorList>
    </citation>
    <scope>NUCLEOTIDE SEQUENCE [LARGE SCALE GENOMIC DNA]</scope>
    <source>
        <strain evidence="2 3">MSMB1302</strain>
    </source>
</reference>
<evidence type="ECO:0000313" key="3">
    <source>
        <dbReference type="Proteomes" id="UP000069001"/>
    </source>
</evidence>